<protein>
    <submittedName>
        <fullName evidence="2">Uncharacterized protein</fullName>
    </submittedName>
</protein>
<evidence type="ECO:0000256" key="1">
    <source>
        <dbReference type="SAM" id="Phobius"/>
    </source>
</evidence>
<keyword evidence="1" id="KW-0812">Transmembrane</keyword>
<dbReference type="AlphaFoldDB" id="A0A0T5ZXB3"/>
<gene>
    <name evidence="2" type="ORF">XU08_C0003G0113</name>
</gene>
<keyword evidence="1" id="KW-0472">Membrane</keyword>
<reference evidence="2 3" key="1">
    <citation type="submission" date="2015-05" db="EMBL/GenBank/DDBJ databases">
        <title>Critical biogeochemical functions in the subsurface are associated with bacteria from new phyla and little studied lineages.</title>
        <authorList>
            <person name="Hug L.A."/>
            <person name="Thomas B.C."/>
            <person name="Sharon I."/>
            <person name="Brown C.T."/>
            <person name="Sharma R."/>
            <person name="Hettich R.L."/>
            <person name="Wilkins M.J."/>
            <person name="Williams K.H."/>
            <person name="Singh A."/>
            <person name="Banfield J.F."/>
        </authorList>
    </citation>
    <scope>NUCLEOTIDE SEQUENCE [LARGE SCALE GENOMIC DNA]</scope>
    <source>
        <strain evidence="2">CSP1-7</strain>
    </source>
</reference>
<comment type="caution">
    <text evidence="2">The sequence shown here is derived from an EMBL/GenBank/DDBJ whole genome shotgun (WGS) entry which is preliminary data.</text>
</comment>
<evidence type="ECO:0000313" key="3">
    <source>
        <dbReference type="Proteomes" id="UP000051297"/>
    </source>
</evidence>
<name>A0A0T5ZXB3_UNCKA</name>
<dbReference type="EMBL" id="LDXK01000003">
    <property type="protein sequence ID" value="KRT67437.1"/>
    <property type="molecule type" value="Genomic_DNA"/>
</dbReference>
<feature type="transmembrane region" description="Helical" evidence="1">
    <location>
        <begin position="6"/>
        <end position="32"/>
    </location>
</feature>
<organism evidence="2 3">
    <name type="scientific">candidate division WWE3 bacterium CSP1-7</name>
    <dbReference type="NCBI Taxonomy" id="1576480"/>
    <lineage>
        <taxon>Bacteria</taxon>
        <taxon>Katanobacteria</taxon>
    </lineage>
</organism>
<accession>A0A0T5ZXB3</accession>
<proteinExistence type="predicted"/>
<evidence type="ECO:0000313" key="2">
    <source>
        <dbReference type="EMBL" id="KRT67437.1"/>
    </source>
</evidence>
<keyword evidence="1" id="KW-1133">Transmembrane helix</keyword>
<sequence length="44" mass="4828">MDIACEVAAVCVGIGLRIGIPILILIALGWVLHRITKDRNRESK</sequence>
<dbReference type="Proteomes" id="UP000051297">
    <property type="component" value="Unassembled WGS sequence"/>
</dbReference>
<dbReference type="STRING" id="1576480.XU08_C0003G0113"/>